<accession>A0A1V2LHW0</accession>
<dbReference type="EMBL" id="MQVM01000025">
    <property type="protein sequence ID" value="ONH71988.1"/>
    <property type="molecule type" value="Genomic_DNA"/>
</dbReference>
<gene>
    <name evidence="1" type="ORF">BOH78_4083</name>
</gene>
<reference evidence="2" key="1">
    <citation type="journal article" date="2017" name="Genome Announc.">
        <title>Genome sequences of Cyberlindnera fabianii 65, Pichia kudriavzevii 129, and Saccharomyces cerevisiae 131 isolated from fermented masau fruits in Zimbabwe.</title>
        <authorList>
            <person name="van Rijswijck I.M.H."/>
            <person name="Derks M.F.L."/>
            <person name="Abee T."/>
            <person name="de Ridder D."/>
            <person name="Smid E.J."/>
        </authorList>
    </citation>
    <scope>NUCLEOTIDE SEQUENCE [LARGE SCALE GENOMIC DNA]</scope>
    <source>
        <strain evidence="2">129</strain>
    </source>
</reference>
<dbReference type="Proteomes" id="UP000189274">
    <property type="component" value="Unassembled WGS sequence"/>
</dbReference>
<proteinExistence type="predicted"/>
<name>A0A1V2LHW0_PICKU</name>
<evidence type="ECO:0000313" key="2">
    <source>
        <dbReference type="Proteomes" id="UP000189274"/>
    </source>
</evidence>
<protein>
    <submittedName>
        <fullName evidence="1">Uncharacterized protein</fullName>
    </submittedName>
</protein>
<organism evidence="1 2">
    <name type="scientific">Pichia kudriavzevii</name>
    <name type="common">Yeast</name>
    <name type="synonym">Issatchenkia orientalis</name>
    <dbReference type="NCBI Taxonomy" id="4909"/>
    <lineage>
        <taxon>Eukaryota</taxon>
        <taxon>Fungi</taxon>
        <taxon>Dikarya</taxon>
        <taxon>Ascomycota</taxon>
        <taxon>Saccharomycotina</taxon>
        <taxon>Pichiomycetes</taxon>
        <taxon>Pichiales</taxon>
        <taxon>Pichiaceae</taxon>
        <taxon>Pichia</taxon>
    </lineage>
</organism>
<evidence type="ECO:0000313" key="1">
    <source>
        <dbReference type="EMBL" id="ONH71988.1"/>
    </source>
</evidence>
<dbReference type="AlphaFoldDB" id="A0A1V2LHW0"/>
<comment type="caution">
    <text evidence="1">The sequence shown here is derived from an EMBL/GenBank/DDBJ whole genome shotgun (WGS) entry which is preliminary data.</text>
</comment>
<sequence>MTEARSRLCEIIGISGIDESDDTQNLKKDLQKTSWDNERAIDKDNKP</sequence>